<evidence type="ECO:0000313" key="9">
    <source>
        <dbReference type="Proteomes" id="UP000306552"/>
    </source>
</evidence>
<dbReference type="OrthoDB" id="795989at2"/>
<organism evidence="8 9">
    <name type="scientific">Mesohalobacter halotolerans</name>
    <dbReference type="NCBI Taxonomy" id="1883405"/>
    <lineage>
        <taxon>Bacteria</taxon>
        <taxon>Pseudomonadati</taxon>
        <taxon>Bacteroidota</taxon>
        <taxon>Flavobacteriia</taxon>
        <taxon>Flavobacteriales</taxon>
        <taxon>Flavobacteriaceae</taxon>
        <taxon>Mesohalobacter</taxon>
    </lineage>
</organism>
<comment type="similarity">
    <text evidence="1">Belongs to the sigma-70 factor family. ECF subfamily.</text>
</comment>
<keyword evidence="5" id="KW-0804">Transcription</keyword>
<keyword evidence="9" id="KW-1185">Reference proteome</keyword>
<dbReference type="PANTHER" id="PTHR43133">
    <property type="entry name" value="RNA POLYMERASE ECF-TYPE SIGMA FACTO"/>
    <property type="match status" value="1"/>
</dbReference>
<evidence type="ECO:0000256" key="1">
    <source>
        <dbReference type="ARBA" id="ARBA00010641"/>
    </source>
</evidence>
<dbReference type="GO" id="GO:0006352">
    <property type="term" value="P:DNA-templated transcription initiation"/>
    <property type="evidence" value="ECO:0007669"/>
    <property type="project" value="InterPro"/>
</dbReference>
<accession>A0A4U5TQP7</accession>
<dbReference type="InterPro" id="IPR007627">
    <property type="entry name" value="RNA_pol_sigma70_r2"/>
</dbReference>
<dbReference type="SUPFAM" id="SSF88946">
    <property type="entry name" value="Sigma2 domain of RNA polymerase sigma factors"/>
    <property type="match status" value="1"/>
</dbReference>
<dbReference type="Gene3D" id="1.10.1740.10">
    <property type="match status" value="1"/>
</dbReference>
<evidence type="ECO:0000256" key="2">
    <source>
        <dbReference type="ARBA" id="ARBA00023015"/>
    </source>
</evidence>
<feature type="domain" description="RNA polymerase sigma-70 region 2" evidence="6">
    <location>
        <begin position="14"/>
        <end position="72"/>
    </location>
</feature>
<dbReference type="InterPro" id="IPR013249">
    <property type="entry name" value="RNA_pol_sigma70_r4_t2"/>
</dbReference>
<evidence type="ECO:0000256" key="3">
    <source>
        <dbReference type="ARBA" id="ARBA00023082"/>
    </source>
</evidence>
<dbReference type="InterPro" id="IPR013324">
    <property type="entry name" value="RNA_pol_sigma_r3/r4-like"/>
</dbReference>
<dbReference type="EMBL" id="SWMU01000002">
    <property type="protein sequence ID" value="TKS56373.1"/>
    <property type="molecule type" value="Genomic_DNA"/>
</dbReference>
<evidence type="ECO:0000256" key="4">
    <source>
        <dbReference type="ARBA" id="ARBA00023125"/>
    </source>
</evidence>
<dbReference type="Pfam" id="PF04542">
    <property type="entry name" value="Sigma70_r2"/>
    <property type="match status" value="1"/>
</dbReference>
<dbReference type="Gene3D" id="1.10.10.10">
    <property type="entry name" value="Winged helix-like DNA-binding domain superfamily/Winged helix DNA-binding domain"/>
    <property type="match status" value="1"/>
</dbReference>
<dbReference type="GO" id="GO:0003677">
    <property type="term" value="F:DNA binding"/>
    <property type="evidence" value="ECO:0007669"/>
    <property type="project" value="UniProtKB-KW"/>
</dbReference>
<dbReference type="GO" id="GO:0016987">
    <property type="term" value="F:sigma factor activity"/>
    <property type="evidence" value="ECO:0007669"/>
    <property type="project" value="UniProtKB-KW"/>
</dbReference>
<name>A0A4U5TQP7_9FLAO</name>
<feature type="domain" description="RNA polymerase sigma factor 70 region 4 type 2" evidence="7">
    <location>
        <begin position="105"/>
        <end position="156"/>
    </location>
</feature>
<dbReference type="InterPro" id="IPR014284">
    <property type="entry name" value="RNA_pol_sigma-70_dom"/>
</dbReference>
<dbReference type="RefSeq" id="WP_138931475.1">
    <property type="nucleotide sequence ID" value="NZ_SWMU01000002.1"/>
</dbReference>
<dbReference type="SUPFAM" id="SSF88659">
    <property type="entry name" value="Sigma3 and sigma4 domains of RNA polymerase sigma factors"/>
    <property type="match status" value="1"/>
</dbReference>
<dbReference type="InterPro" id="IPR013325">
    <property type="entry name" value="RNA_pol_sigma_r2"/>
</dbReference>
<sequence>MKISEFNSSVLPIQQKIFRLSKRLLTSSDAAEDASQEVMIKLWNKRHELNEINNIEAFAMTITKNHCLDQLKLKANQNLRLVHTNYENKSADPQKQLEAKQELNTVEAMIKTLPETQRLVLHLRQIEGYEYDKICEIMDMKPKAVRVTLSRARKNLVERISKQHQNENRA</sequence>
<keyword evidence="3" id="KW-0731">Sigma factor</keyword>
<evidence type="ECO:0000259" key="7">
    <source>
        <dbReference type="Pfam" id="PF08281"/>
    </source>
</evidence>
<evidence type="ECO:0000313" key="8">
    <source>
        <dbReference type="EMBL" id="TKS56373.1"/>
    </source>
</evidence>
<dbReference type="AlphaFoldDB" id="A0A4U5TQP7"/>
<protein>
    <submittedName>
        <fullName evidence="8">RNA polymerase sigma factor</fullName>
    </submittedName>
</protein>
<dbReference type="Pfam" id="PF08281">
    <property type="entry name" value="Sigma70_r4_2"/>
    <property type="match status" value="1"/>
</dbReference>
<comment type="caution">
    <text evidence="8">The sequence shown here is derived from an EMBL/GenBank/DDBJ whole genome shotgun (WGS) entry which is preliminary data.</text>
</comment>
<gene>
    <name evidence="8" type="ORF">FCN74_04840</name>
</gene>
<dbReference type="NCBIfam" id="TIGR02937">
    <property type="entry name" value="sigma70-ECF"/>
    <property type="match status" value="1"/>
</dbReference>
<reference evidence="8 9" key="1">
    <citation type="submission" date="2019-04" db="EMBL/GenBank/DDBJ databases">
        <title>Psychroflexus halotolerans sp. nov., isolated from a marine solar saltern.</title>
        <authorList>
            <person name="Feng X."/>
        </authorList>
    </citation>
    <scope>NUCLEOTIDE SEQUENCE [LARGE SCALE GENOMIC DNA]</scope>
    <source>
        <strain evidence="8 9">WDS2C27</strain>
    </source>
</reference>
<dbReference type="InterPro" id="IPR039425">
    <property type="entry name" value="RNA_pol_sigma-70-like"/>
</dbReference>
<evidence type="ECO:0000259" key="6">
    <source>
        <dbReference type="Pfam" id="PF04542"/>
    </source>
</evidence>
<evidence type="ECO:0000256" key="5">
    <source>
        <dbReference type="ARBA" id="ARBA00023163"/>
    </source>
</evidence>
<dbReference type="PANTHER" id="PTHR43133:SF8">
    <property type="entry name" value="RNA POLYMERASE SIGMA FACTOR HI_1459-RELATED"/>
    <property type="match status" value="1"/>
</dbReference>
<dbReference type="Proteomes" id="UP000306552">
    <property type="component" value="Unassembled WGS sequence"/>
</dbReference>
<dbReference type="CDD" id="cd06171">
    <property type="entry name" value="Sigma70_r4"/>
    <property type="match status" value="1"/>
</dbReference>
<proteinExistence type="inferred from homology"/>
<keyword evidence="4" id="KW-0238">DNA-binding</keyword>
<keyword evidence="2" id="KW-0805">Transcription regulation</keyword>
<dbReference type="InterPro" id="IPR036388">
    <property type="entry name" value="WH-like_DNA-bd_sf"/>
</dbReference>